<protein>
    <submittedName>
        <fullName evidence="2">Thyroglobulin type-1 domain-containing protein</fullName>
    </submittedName>
</protein>
<accession>A0A1I7UVA0</accession>
<proteinExistence type="predicted"/>
<dbReference type="WBParaSite" id="Csp11.Scaffold630.g19692.t1">
    <property type="protein sequence ID" value="Csp11.Scaffold630.g19692.t1"/>
    <property type="gene ID" value="Csp11.Scaffold630.g19692"/>
</dbReference>
<dbReference type="Proteomes" id="UP000095282">
    <property type="component" value="Unplaced"/>
</dbReference>
<reference evidence="2" key="1">
    <citation type="submission" date="2016-11" db="UniProtKB">
        <authorList>
            <consortium name="WormBaseParasite"/>
        </authorList>
    </citation>
    <scope>IDENTIFICATION</scope>
</reference>
<sequence length="98" mass="11436">MSRDVHLKRGQRKRCKAHQNCKQWCLDLNQFDAIPRCYQRRCWCATPDSPMVRGYQFYQTTTQEPVIEEASGMNEPENPSKKPVEAPGLFDSLLSIFQ</sequence>
<dbReference type="AlphaFoldDB" id="A0A1I7UVA0"/>
<evidence type="ECO:0000313" key="1">
    <source>
        <dbReference type="Proteomes" id="UP000095282"/>
    </source>
</evidence>
<keyword evidence="1" id="KW-1185">Reference proteome</keyword>
<organism evidence="1 2">
    <name type="scientific">Caenorhabditis tropicalis</name>
    <dbReference type="NCBI Taxonomy" id="1561998"/>
    <lineage>
        <taxon>Eukaryota</taxon>
        <taxon>Metazoa</taxon>
        <taxon>Ecdysozoa</taxon>
        <taxon>Nematoda</taxon>
        <taxon>Chromadorea</taxon>
        <taxon>Rhabditida</taxon>
        <taxon>Rhabditina</taxon>
        <taxon>Rhabditomorpha</taxon>
        <taxon>Rhabditoidea</taxon>
        <taxon>Rhabditidae</taxon>
        <taxon>Peloderinae</taxon>
        <taxon>Caenorhabditis</taxon>
    </lineage>
</organism>
<name>A0A1I7UVA0_9PELO</name>
<evidence type="ECO:0000313" key="2">
    <source>
        <dbReference type="WBParaSite" id="Csp11.Scaffold630.g19692.t1"/>
    </source>
</evidence>